<organism evidence="2 3">
    <name type="scientific">Planomonospora venezuelensis</name>
    <dbReference type="NCBI Taxonomy" id="1999"/>
    <lineage>
        <taxon>Bacteria</taxon>
        <taxon>Bacillati</taxon>
        <taxon>Actinomycetota</taxon>
        <taxon>Actinomycetes</taxon>
        <taxon>Streptosporangiales</taxon>
        <taxon>Streptosporangiaceae</taxon>
        <taxon>Planomonospora</taxon>
    </lineage>
</organism>
<feature type="compositionally biased region" description="Basic and acidic residues" evidence="1">
    <location>
        <begin position="17"/>
        <end position="53"/>
    </location>
</feature>
<reference evidence="2 3" key="1">
    <citation type="submission" date="2020-08" db="EMBL/GenBank/DDBJ databases">
        <title>Genomic Encyclopedia of Type Strains, Phase III (KMG-III): the genomes of soil and plant-associated and newly described type strains.</title>
        <authorList>
            <person name="Whitman W."/>
        </authorList>
    </citation>
    <scope>NUCLEOTIDE SEQUENCE [LARGE SCALE GENOMIC DNA]</scope>
    <source>
        <strain evidence="2 3">CECT 3303</strain>
    </source>
</reference>
<sequence length="140" mass="13691">MGAAEGTREGASGAFGDDGRGVTRGRGEVADPEVREEAGTEVREGAGAGRREAGAAVASALGEDFAGLPCPAPVAAGTGAAGPSSGQPPAGSGVPVNKPPTTIAAEPNTSVPDAIPMTFRSRLRLPVRSTKTAAPVGGFR</sequence>
<evidence type="ECO:0000256" key="1">
    <source>
        <dbReference type="SAM" id="MobiDB-lite"/>
    </source>
</evidence>
<protein>
    <submittedName>
        <fullName evidence="2">Uncharacterized protein</fullName>
    </submittedName>
</protein>
<name>A0A841CVW8_PLAVE</name>
<feature type="compositionally biased region" description="Low complexity" evidence="1">
    <location>
        <begin position="54"/>
        <end position="63"/>
    </location>
</feature>
<dbReference type="Proteomes" id="UP000562352">
    <property type="component" value="Unassembled WGS sequence"/>
</dbReference>
<gene>
    <name evidence="2" type="ORF">FHS22_001310</name>
</gene>
<comment type="caution">
    <text evidence="2">The sequence shown here is derived from an EMBL/GenBank/DDBJ whole genome shotgun (WGS) entry which is preliminary data.</text>
</comment>
<evidence type="ECO:0000313" key="2">
    <source>
        <dbReference type="EMBL" id="MBB5962051.1"/>
    </source>
</evidence>
<proteinExistence type="predicted"/>
<feature type="compositionally biased region" description="Low complexity" evidence="1">
    <location>
        <begin position="73"/>
        <end position="96"/>
    </location>
</feature>
<dbReference type="AlphaFoldDB" id="A0A841CVW8"/>
<keyword evidence="3" id="KW-1185">Reference proteome</keyword>
<feature type="region of interest" description="Disordered" evidence="1">
    <location>
        <begin position="1"/>
        <end position="114"/>
    </location>
</feature>
<dbReference type="RefSeq" id="WP_184939298.1">
    <property type="nucleotide sequence ID" value="NZ_BAAAWZ010000001.1"/>
</dbReference>
<accession>A0A841CVW8</accession>
<evidence type="ECO:0000313" key="3">
    <source>
        <dbReference type="Proteomes" id="UP000562352"/>
    </source>
</evidence>
<dbReference type="EMBL" id="JACHJJ010000003">
    <property type="protein sequence ID" value="MBB5962051.1"/>
    <property type="molecule type" value="Genomic_DNA"/>
</dbReference>